<proteinExistence type="predicted"/>
<accession>A0A385TIW8</accession>
<name>A0A385TIW8_PAELA</name>
<evidence type="ECO:0000313" key="2">
    <source>
        <dbReference type="Proteomes" id="UP000266552"/>
    </source>
</evidence>
<keyword evidence="2" id="KW-1185">Reference proteome</keyword>
<dbReference type="RefSeq" id="WP_119848348.1">
    <property type="nucleotide sequence ID" value="NZ_CP032412.1"/>
</dbReference>
<organism evidence="1 2">
    <name type="scientific">Paenibacillus lautus</name>
    <name type="common">Bacillus lautus</name>
    <dbReference type="NCBI Taxonomy" id="1401"/>
    <lineage>
        <taxon>Bacteria</taxon>
        <taxon>Bacillati</taxon>
        <taxon>Bacillota</taxon>
        <taxon>Bacilli</taxon>
        <taxon>Bacillales</taxon>
        <taxon>Paenibacillaceae</taxon>
        <taxon>Paenibacillus</taxon>
    </lineage>
</organism>
<protein>
    <submittedName>
        <fullName evidence="1">Uncharacterized protein</fullName>
    </submittedName>
</protein>
<dbReference type="AlphaFoldDB" id="A0A385TIW8"/>
<sequence>MSKDYETPERTRERCIKLTGRIVEQINKKTNPTIASTELPIMEKKPAKIKKQKNMRDKLDRKRILNYKMATFFSV</sequence>
<dbReference type="EMBL" id="CP032412">
    <property type="protein sequence ID" value="AYB44450.1"/>
    <property type="molecule type" value="Genomic_DNA"/>
</dbReference>
<dbReference type="KEGG" id="plw:D5F53_14730"/>
<dbReference type="Proteomes" id="UP000266552">
    <property type="component" value="Chromosome"/>
</dbReference>
<evidence type="ECO:0000313" key="1">
    <source>
        <dbReference type="EMBL" id="AYB44450.1"/>
    </source>
</evidence>
<reference evidence="1 2" key="1">
    <citation type="submission" date="2018-09" db="EMBL/GenBank/DDBJ databases">
        <title>Genome Sequence of Paenibacillus lautus Strain E7593-69, Azo Dye-Degrading Bacteria, Isolated from Commercial Tattoo Inks.</title>
        <authorList>
            <person name="Nho S.W."/>
            <person name="Kim S.-J."/>
            <person name="Kweon O."/>
            <person name="Cerniglia C.E."/>
        </authorList>
    </citation>
    <scope>NUCLEOTIDE SEQUENCE [LARGE SCALE GENOMIC DNA]</scope>
    <source>
        <strain evidence="1 2">E7593-69</strain>
    </source>
</reference>
<gene>
    <name evidence="1" type="ORF">D5F53_14730</name>
</gene>